<keyword evidence="1" id="KW-0472">Membrane</keyword>
<dbReference type="EMBL" id="DXBY01000182">
    <property type="protein sequence ID" value="HIZ36254.1"/>
    <property type="molecule type" value="Genomic_DNA"/>
</dbReference>
<reference evidence="2" key="2">
    <citation type="submission" date="2021-04" db="EMBL/GenBank/DDBJ databases">
        <authorList>
            <person name="Gilroy R."/>
        </authorList>
    </citation>
    <scope>NUCLEOTIDE SEQUENCE</scope>
    <source>
        <strain evidence="2">ChiGjej4B4-7305</strain>
    </source>
</reference>
<keyword evidence="1" id="KW-0812">Transmembrane</keyword>
<gene>
    <name evidence="2" type="ORF">H9815_10775</name>
</gene>
<comment type="caution">
    <text evidence="2">The sequence shown here is derived from an EMBL/GenBank/DDBJ whole genome shotgun (WGS) entry which is preliminary data.</text>
</comment>
<name>A0A9D2EEJ8_9MICO</name>
<sequence length="307" mass="32538">MAPVYALFLGPVAAALVLAVLIWLRPGSRGERSPGAALRGWTIAAAAVPLLVVIGRQVLAIPLVTLRLPYPVPGSPAGPWFVWPILLGLVALVLLLLPLPARRGQRTAELSRRTMWTFTSGRLFVSFVALLAVTVAVTVAAGLASEPDEGGRYRTYSVQNGDFSMGTQIYGWYYSVPALVLLAVTVLVVIGALILIARPRLALEENRERDMDLRRLRSRNVILTALGGVAVHLGLVLASLSATSTMRGSVPADAGDLSHFGTPFAALTSALAFAGACLVTVGLTAWLSVLLSVIPVPHRSRTTADRP</sequence>
<proteinExistence type="predicted"/>
<evidence type="ECO:0000313" key="3">
    <source>
        <dbReference type="Proteomes" id="UP000824037"/>
    </source>
</evidence>
<keyword evidence="1" id="KW-1133">Transmembrane helix</keyword>
<feature type="transmembrane region" description="Helical" evidence="1">
    <location>
        <begin position="122"/>
        <end position="144"/>
    </location>
</feature>
<feature type="transmembrane region" description="Helical" evidence="1">
    <location>
        <begin position="36"/>
        <end position="60"/>
    </location>
</feature>
<protein>
    <submittedName>
        <fullName evidence="2">Uncharacterized protein</fullName>
    </submittedName>
</protein>
<organism evidence="2 3">
    <name type="scientific">Candidatus Ruania gallistercoris</name>
    <dbReference type="NCBI Taxonomy" id="2838746"/>
    <lineage>
        <taxon>Bacteria</taxon>
        <taxon>Bacillati</taxon>
        <taxon>Actinomycetota</taxon>
        <taxon>Actinomycetes</taxon>
        <taxon>Micrococcales</taxon>
        <taxon>Ruaniaceae</taxon>
        <taxon>Ruania</taxon>
    </lineage>
</organism>
<feature type="transmembrane region" description="Helical" evidence="1">
    <location>
        <begin position="172"/>
        <end position="197"/>
    </location>
</feature>
<feature type="transmembrane region" description="Helical" evidence="1">
    <location>
        <begin position="6"/>
        <end position="24"/>
    </location>
</feature>
<dbReference type="Proteomes" id="UP000824037">
    <property type="component" value="Unassembled WGS sequence"/>
</dbReference>
<feature type="transmembrane region" description="Helical" evidence="1">
    <location>
        <begin position="264"/>
        <end position="291"/>
    </location>
</feature>
<dbReference type="AlphaFoldDB" id="A0A9D2EEJ8"/>
<evidence type="ECO:0000313" key="2">
    <source>
        <dbReference type="EMBL" id="HIZ36254.1"/>
    </source>
</evidence>
<evidence type="ECO:0000256" key="1">
    <source>
        <dbReference type="SAM" id="Phobius"/>
    </source>
</evidence>
<feature type="transmembrane region" description="Helical" evidence="1">
    <location>
        <begin position="80"/>
        <end position="101"/>
    </location>
</feature>
<accession>A0A9D2EEJ8</accession>
<reference evidence="2" key="1">
    <citation type="journal article" date="2021" name="PeerJ">
        <title>Extensive microbial diversity within the chicken gut microbiome revealed by metagenomics and culture.</title>
        <authorList>
            <person name="Gilroy R."/>
            <person name="Ravi A."/>
            <person name="Getino M."/>
            <person name="Pursley I."/>
            <person name="Horton D.L."/>
            <person name="Alikhan N.F."/>
            <person name="Baker D."/>
            <person name="Gharbi K."/>
            <person name="Hall N."/>
            <person name="Watson M."/>
            <person name="Adriaenssens E.M."/>
            <person name="Foster-Nyarko E."/>
            <person name="Jarju S."/>
            <person name="Secka A."/>
            <person name="Antonio M."/>
            <person name="Oren A."/>
            <person name="Chaudhuri R.R."/>
            <person name="La Ragione R."/>
            <person name="Hildebrand F."/>
            <person name="Pallen M.J."/>
        </authorList>
    </citation>
    <scope>NUCLEOTIDE SEQUENCE</scope>
    <source>
        <strain evidence="2">ChiGjej4B4-7305</strain>
    </source>
</reference>
<feature type="transmembrane region" description="Helical" evidence="1">
    <location>
        <begin position="221"/>
        <end position="244"/>
    </location>
</feature>